<evidence type="ECO:0000313" key="1">
    <source>
        <dbReference type="EMBL" id="NVN18431.1"/>
    </source>
</evidence>
<organism evidence="1 2">
    <name type="scientific">Flagellimonas chongwuensis</name>
    <dbReference type="NCBI Taxonomy" id="2697365"/>
    <lineage>
        <taxon>Bacteria</taxon>
        <taxon>Pseudomonadati</taxon>
        <taxon>Bacteroidota</taxon>
        <taxon>Flavobacteriia</taxon>
        <taxon>Flavobacteriales</taxon>
        <taxon>Flavobacteriaceae</taxon>
        <taxon>Flagellimonas</taxon>
    </lineage>
</organism>
<evidence type="ECO:0000313" key="2">
    <source>
        <dbReference type="Proteomes" id="UP000558089"/>
    </source>
</evidence>
<dbReference type="SUPFAM" id="SSF53254">
    <property type="entry name" value="Phosphoglycerate mutase-like"/>
    <property type="match status" value="1"/>
</dbReference>
<dbReference type="RefSeq" id="WP_108246221.1">
    <property type="nucleotide sequence ID" value="NZ_WYET01000004.1"/>
</dbReference>
<keyword evidence="2" id="KW-1185">Reference proteome</keyword>
<accession>A0A850NB44</accession>
<sequence length="174" mass="19790">MRTIKPLIILAFIFFGIVSCKKDTKIGEDPIISTFYFIRHAEKDRTDPENADPELNQDGLDRAIRWAEVFDAIPLDVIYSTNYERTSMTAAPTSVKKDIDITYYDPSTFDVEEFKLVNDGKNVLVVGHSNTTPMLVNKVLGMEKYDQMDDSDNASLFIVRIIDGVPTDIRLKMD</sequence>
<dbReference type="AlphaFoldDB" id="A0A850NB44"/>
<dbReference type="InterPro" id="IPR013078">
    <property type="entry name" value="His_Pase_superF_clade-1"/>
</dbReference>
<dbReference type="CDD" id="cd07040">
    <property type="entry name" value="HP"/>
    <property type="match status" value="1"/>
</dbReference>
<protein>
    <submittedName>
        <fullName evidence="1">Histidine phosphatase family protein</fullName>
    </submittedName>
</protein>
<reference evidence="1 2" key="1">
    <citation type="submission" date="2020-01" db="EMBL/GenBank/DDBJ databases">
        <title>Draft Genome Analysis of Muricauda sp. HICW Isolated from coastal seawater of PR China.</title>
        <authorList>
            <person name="Chen M.-X."/>
        </authorList>
    </citation>
    <scope>NUCLEOTIDE SEQUENCE [LARGE SCALE GENOMIC DNA]</scope>
    <source>
        <strain evidence="1 2">HICW</strain>
    </source>
</reference>
<comment type="caution">
    <text evidence="1">The sequence shown here is derived from an EMBL/GenBank/DDBJ whole genome shotgun (WGS) entry which is preliminary data.</text>
</comment>
<dbReference type="InterPro" id="IPR029033">
    <property type="entry name" value="His_PPase_superfam"/>
</dbReference>
<proteinExistence type="predicted"/>
<gene>
    <name evidence="1" type="ORF">GUA46_08765</name>
</gene>
<dbReference type="Proteomes" id="UP000558089">
    <property type="component" value="Unassembled WGS sequence"/>
</dbReference>
<name>A0A850NB44_9FLAO</name>
<dbReference type="EMBL" id="WYET01000004">
    <property type="protein sequence ID" value="NVN18431.1"/>
    <property type="molecule type" value="Genomic_DNA"/>
</dbReference>
<dbReference type="Pfam" id="PF00300">
    <property type="entry name" value="His_Phos_1"/>
    <property type="match status" value="1"/>
</dbReference>
<dbReference type="PROSITE" id="PS51257">
    <property type="entry name" value="PROKAR_LIPOPROTEIN"/>
    <property type="match status" value="1"/>
</dbReference>
<dbReference type="Gene3D" id="3.40.50.1240">
    <property type="entry name" value="Phosphoglycerate mutase-like"/>
    <property type="match status" value="1"/>
</dbReference>